<evidence type="ECO:0000313" key="2">
    <source>
        <dbReference type="EMBL" id="GGV21312.1"/>
    </source>
</evidence>
<protein>
    <submittedName>
        <fullName evidence="2">Uncharacterized protein</fullName>
    </submittedName>
</protein>
<reference evidence="2" key="2">
    <citation type="submission" date="2020-09" db="EMBL/GenBank/DDBJ databases">
        <authorList>
            <person name="Sun Q."/>
            <person name="Ohkuma M."/>
        </authorList>
    </citation>
    <scope>NUCLEOTIDE SEQUENCE</scope>
    <source>
        <strain evidence="2">JCM 4369</strain>
    </source>
</reference>
<comment type="caution">
    <text evidence="2">The sequence shown here is derived from an EMBL/GenBank/DDBJ whole genome shotgun (WGS) entry which is preliminary data.</text>
</comment>
<dbReference type="Proteomes" id="UP000618795">
    <property type="component" value="Unassembled WGS sequence"/>
</dbReference>
<accession>A0A918II82</accession>
<name>A0A918II82_9ACTN</name>
<gene>
    <name evidence="2" type="ORF">GCM10010260_71910</name>
</gene>
<dbReference type="EMBL" id="BMTD01000023">
    <property type="protein sequence ID" value="GGV21312.1"/>
    <property type="molecule type" value="Genomic_DNA"/>
</dbReference>
<evidence type="ECO:0000313" key="3">
    <source>
        <dbReference type="Proteomes" id="UP000618795"/>
    </source>
</evidence>
<reference evidence="2" key="1">
    <citation type="journal article" date="2014" name="Int. J. Syst. Evol. Microbiol.">
        <title>Complete genome sequence of Corynebacterium casei LMG S-19264T (=DSM 44701T), isolated from a smear-ripened cheese.</title>
        <authorList>
            <consortium name="US DOE Joint Genome Institute (JGI-PGF)"/>
            <person name="Walter F."/>
            <person name="Albersmeier A."/>
            <person name="Kalinowski J."/>
            <person name="Ruckert C."/>
        </authorList>
    </citation>
    <scope>NUCLEOTIDE SEQUENCE</scope>
    <source>
        <strain evidence="2">JCM 4369</strain>
    </source>
</reference>
<organism evidence="2 3">
    <name type="scientific">Streptomyces filipinensis</name>
    <dbReference type="NCBI Taxonomy" id="66887"/>
    <lineage>
        <taxon>Bacteria</taxon>
        <taxon>Bacillati</taxon>
        <taxon>Actinomycetota</taxon>
        <taxon>Actinomycetes</taxon>
        <taxon>Kitasatosporales</taxon>
        <taxon>Streptomycetaceae</taxon>
        <taxon>Streptomyces</taxon>
    </lineage>
</organism>
<keyword evidence="3" id="KW-1185">Reference proteome</keyword>
<sequence>MPRSSHVWLGDLVRALASHPHRSAAGDIARLLGLLGDPAGAVEPEEDPLADAAGDTWSAAFDAEWPASAAPGHDSPPREERPGAALPALAPVARDAPAGPDWTAVPSLPEVPSQAAASPPDPEPLFPARSTRAILQTALTMPDARSGPVRVDALVKACAQGRSCARLPRTPRPTLRFGVQVLMDLGEGMRPFLRDQRRLLDDMRTLMGSERVSVRYFSDSPLRGAGPGQRRHWGPYRPPSRGTRVLIVSDLGIGGDPLDPRRASAAEWSQLTHLVRRAGCAPVALVPYPKHRVPHRLRSRVPVIPWSERTTVNTVAAALAAERR</sequence>
<evidence type="ECO:0000256" key="1">
    <source>
        <dbReference type="SAM" id="MobiDB-lite"/>
    </source>
</evidence>
<feature type="region of interest" description="Disordered" evidence="1">
    <location>
        <begin position="56"/>
        <end position="124"/>
    </location>
</feature>
<dbReference type="AlphaFoldDB" id="A0A918II82"/>
<proteinExistence type="predicted"/>
<feature type="compositionally biased region" description="Low complexity" evidence="1">
    <location>
        <begin position="83"/>
        <end position="99"/>
    </location>
</feature>
<dbReference type="RefSeq" id="WP_191877670.1">
    <property type="nucleotide sequence ID" value="NZ_BMTD01000023.1"/>
</dbReference>